<dbReference type="AlphaFoldDB" id="A0A6C0AKT5"/>
<dbReference type="EMBL" id="MN740664">
    <property type="protein sequence ID" value="QHS79935.1"/>
    <property type="molecule type" value="Genomic_DNA"/>
</dbReference>
<evidence type="ECO:0000313" key="2">
    <source>
        <dbReference type="EMBL" id="QHS79935.1"/>
    </source>
</evidence>
<organism evidence="2">
    <name type="scientific">viral metagenome</name>
    <dbReference type="NCBI Taxonomy" id="1070528"/>
    <lineage>
        <taxon>unclassified sequences</taxon>
        <taxon>metagenomes</taxon>
        <taxon>organismal metagenomes</taxon>
    </lineage>
</organism>
<proteinExistence type="predicted"/>
<protein>
    <submittedName>
        <fullName evidence="2">Uncharacterized protein</fullName>
    </submittedName>
</protein>
<reference evidence="2" key="1">
    <citation type="journal article" date="2020" name="Nature">
        <title>Giant virus diversity and host interactions through global metagenomics.</title>
        <authorList>
            <person name="Schulz F."/>
            <person name="Roux S."/>
            <person name="Paez-Espino D."/>
            <person name="Jungbluth S."/>
            <person name="Walsh D.A."/>
            <person name="Denef V.J."/>
            <person name="McMahon K.D."/>
            <person name="Konstantinidis K.T."/>
            <person name="Eloe-Fadrosh E.A."/>
            <person name="Kyrpides N.C."/>
            <person name="Woyke T."/>
        </authorList>
    </citation>
    <scope>NUCLEOTIDE SEQUENCE</scope>
    <source>
        <strain evidence="2">GVMAG-S-1035375-24</strain>
    </source>
</reference>
<feature type="region of interest" description="Disordered" evidence="1">
    <location>
        <begin position="51"/>
        <end position="73"/>
    </location>
</feature>
<sequence>MKKSFKYALALLATILLISFFSRERFTMYPSSEEPEKPETLLPPFSYAMFTQGGDDVTPEPDQIGNDLPMGNS</sequence>
<accession>A0A6C0AKT5</accession>
<name>A0A6C0AKT5_9ZZZZ</name>
<evidence type="ECO:0000256" key="1">
    <source>
        <dbReference type="SAM" id="MobiDB-lite"/>
    </source>
</evidence>